<evidence type="ECO:0000313" key="2">
    <source>
        <dbReference type="EMBL" id="MCP2273246.1"/>
    </source>
</evidence>
<accession>A0ABT1IL63</accession>
<keyword evidence="1" id="KW-0472">Membrane</keyword>
<proteinExistence type="predicted"/>
<protein>
    <submittedName>
        <fullName evidence="2">Uncharacterized protein</fullName>
    </submittedName>
</protein>
<dbReference type="Proteomes" id="UP001205185">
    <property type="component" value="Unassembled WGS sequence"/>
</dbReference>
<feature type="transmembrane region" description="Helical" evidence="1">
    <location>
        <begin position="146"/>
        <end position="167"/>
    </location>
</feature>
<feature type="transmembrane region" description="Helical" evidence="1">
    <location>
        <begin position="68"/>
        <end position="89"/>
    </location>
</feature>
<feature type="transmembrane region" description="Helical" evidence="1">
    <location>
        <begin position="173"/>
        <end position="192"/>
    </location>
</feature>
<reference evidence="2 3" key="1">
    <citation type="submission" date="2022-06" db="EMBL/GenBank/DDBJ databases">
        <title>Genomic Encyclopedia of Archaeal and Bacterial Type Strains, Phase II (KMG-II): from individual species to whole genera.</title>
        <authorList>
            <person name="Goeker M."/>
        </authorList>
    </citation>
    <scope>NUCLEOTIDE SEQUENCE [LARGE SCALE GENOMIC DNA]</scope>
    <source>
        <strain evidence="2 3">DSM 44255</strain>
    </source>
</reference>
<comment type="caution">
    <text evidence="2">The sequence shown here is derived from an EMBL/GenBank/DDBJ whole genome shotgun (WGS) entry which is preliminary data.</text>
</comment>
<organism evidence="2 3">
    <name type="scientific">Actinokineospora diospyrosa</name>
    <dbReference type="NCBI Taxonomy" id="103728"/>
    <lineage>
        <taxon>Bacteria</taxon>
        <taxon>Bacillati</taxon>
        <taxon>Actinomycetota</taxon>
        <taxon>Actinomycetes</taxon>
        <taxon>Pseudonocardiales</taxon>
        <taxon>Pseudonocardiaceae</taxon>
        <taxon>Actinokineospora</taxon>
    </lineage>
</organism>
<name>A0ABT1IL63_9PSEU</name>
<dbReference type="EMBL" id="JAMTCO010000015">
    <property type="protein sequence ID" value="MCP2273246.1"/>
    <property type="molecule type" value="Genomic_DNA"/>
</dbReference>
<keyword evidence="1" id="KW-1133">Transmembrane helix</keyword>
<feature type="transmembrane region" description="Helical" evidence="1">
    <location>
        <begin position="40"/>
        <end position="62"/>
    </location>
</feature>
<evidence type="ECO:0000313" key="3">
    <source>
        <dbReference type="Proteomes" id="UP001205185"/>
    </source>
</evidence>
<keyword evidence="3" id="KW-1185">Reference proteome</keyword>
<evidence type="ECO:0000256" key="1">
    <source>
        <dbReference type="SAM" id="Phobius"/>
    </source>
</evidence>
<sequence>MPEEHTAASQPDPGLQVALAEYNRRALLVQVTVARMDQSLTLLIGGLAVLASAEGVLFAGLWTAKPLAFYWGTSFLSAAAAAFSCAILVRDAKTRLVQTRAEQAQARLRNYFVSLAPEIRPYLSDTIHDDWPTPYSAGTRSFTYRAWLAIAALAGACAGLSCAAALATSVHHWWIVAAAGVAVTAGVAGELTRLVRRWLRKLSQAYTPLFPGFADERRDRDG</sequence>
<keyword evidence="1" id="KW-0812">Transmembrane</keyword>
<gene>
    <name evidence="2" type="ORF">LV75_005772</name>
</gene>